<evidence type="ECO:0000256" key="14">
    <source>
        <dbReference type="ARBA" id="ARBA00023242"/>
    </source>
</evidence>
<dbReference type="InterPro" id="IPR000232">
    <property type="entry name" value="HSF_DNA-bd"/>
</dbReference>
<keyword evidence="5" id="KW-0158">Chromosome</keyword>
<feature type="compositionally biased region" description="Basic and acidic residues" evidence="20">
    <location>
        <begin position="432"/>
        <end position="463"/>
    </location>
</feature>
<dbReference type="SMART" id="SM00415">
    <property type="entry name" value="HSF"/>
    <property type="match status" value="1"/>
</dbReference>
<gene>
    <name evidence="23" type="primary">hsf5</name>
</gene>
<dbReference type="GO" id="GO:0007283">
    <property type="term" value="P:spermatogenesis"/>
    <property type="evidence" value="ECO:0007669"/>
    <property type="project" value="UniProtKB-KW"/>
</dbReference>
<evidence type="ECO:0000256" key="4">
    <source>
        <dbReference type="ARBA" id="ARBA00011182"/>
    </source>
</evidence>
<evidence type="ECO:0000256" key="10">
    <source>
        <dbReference type="ARBA" id="ARBA00023015"/>
    </source>
</evidence>
<evidence type="ECO:0000256" key="7">
    <source>
        <dbReference type="ARBA" id="ARBA00022553"/>
    </source>
</evidence>
<dbReference type="GO" id="GO:0005694">
    <property type="term" value="C:chromosome"/>
    <property type="evidence" value="ECO:0007669"/>
    <property type="project" value="UniProtKB-SubCell"/>
</dbReference>
<comment type="subcellular location">
    <subcellularLocation>
        <location evidence="2">Chromosome</location>
    </subcellularLocation>
    <subcellularLocation>
        <location evidence="1">Nucleus</location>
    </subcellularLocation>
</comment>
<keyword evidence="6" id="KW-0678">Repressor</keyword>
<evidence type="ECO:0000259" key="21">
    <source>
        <dbReference type="SMART" id="SM00415"/>
    </source>
</evidence>
<evidence type="ECO:0000256" key="20">
    <source>
        <dbReference type="SAM" id="MobiDB-lite"/>
    </source>
</evidence>
<sequence>MEVDEALLTIPINPSNFPAKLWRLVNDPKNRSIRWDTHGEGVIIDQQLFETELLSPAKPSRDTDDLFKTTNFTSFIRQLNLYGFRKVIQSPGCTDKRADGNKVTDGIQHHFHNPNFKQNHPELLVNLKRLTSTNKAKLEAGLEVTCRPPNRFRRLLTNNEKSSVFVHRGFLRDNVSPYQYNLNGSQPVKEYDRTPIPSRGWVMRQNDTSSPTAFYTNKGIPVSVIRHYSSDSAFSVQPSPTSVHMQQGAQGTSLTGKKIDSFLPPHSQYNPGYYSSAGCLCCSPGSVDLDMTGCPHPSSTSFPHYGYYQQNYPAGFMHAGTQNPDWQCGDAQDIKKNDVSLDTVFKIVDEFQPSPKLCTVKVEAAEMPLQSSAPSEIHPNSAPTPATVSASMSGDANPAPVFSTVPMDSIIASSPGKVLLGRGNAAGMPENQSERGVEQDVVLSEHGKKAQKPNEETKEEASGKKPRGAVTAVIDTHQSQEHRHGKLQRSSPDLNLLVEVACKHNS</sequence>
<evidence type="ECO:0000256" key="17">
    <source>
        <dbReference type="ARBA" id="ARBA00070265"/>
    </source>
</evidence>
<dbReference type="GeneID" id="115828852"/>
<evidence type="ECO:0000256" key="9">
    <source>
        <dbReference type="ARBA" id="ARBA00022871"/>
    </source>
</evidence>
<feature type="domain" description="HSF-type DNA-binding" evidence="21">
    <location>
        <begin position="13"/>
        <end position="130"/>
    </location>
</feature>
<organism evidence="22 23">
    <name type="scientific">Chanos chanos</name>
    <name type="common">Milkfish</name>
    <name type="synonym">Mugil chanos</name>
    <dbReference type="NCBI Taxonomy" id="29144"/>
    <lineage>
        <taxon>Eukaryota</taxon>
        <taxon>Metazoa</taxon>
        <taxon>Chordata</taxon>
        <taxon>Craniata</taxon>
        <taxon>Vertebrata</taxon>
        <taxon>Euteleostomi</taxon>
        <taxon>Actinopterygii</taxon>
        <taxon>Neopterygii</taxon>
        <taxon>Teleostei</taxon>
        <taxon>Ostariophysi</taxon>
        <taxon>Gonorynchiformes</taxon>
        <taxon>Chanidae</taxon>
        <taxon>Chanos</taxon>
    </lineage>
</organism>
<evidence type="ECO:0000256" key="1">
    <source>
        <dbReference type="ARBA" id="ARBA00004123"/>
    </source>
</evidence>
<keyword evidence="9" id="KW-0744">Spermatogenesis</keyword>
<keyword evidence="13" id="KW-0804">Transcription</keyword>
<dbReference type="InParanoid" id="A0A6J2WWX8"/>
<feature type="compositionally biased region" description="Polar residues" evidence="20">
    <location>
        <begin position="381"/>
        <end position="394"/>
    </location>
</feature>
<feature type="region of interest" description="Disordered" evidence="20">
    <location>
        <begin position="370"/>
        <end position="394"/>
    </location>
</feature>
<keyword evidence="7" id="KW-0597">Phosphoprotein</keyword>
<dbReference type="PANTHER" id="PTHR10015:SF278">
    <property type="entry name" value="HEAT SHOCK FACTOR PROTEIN 5"/>
    <property type="match status" value="1"/>
</dbReference>
<comment type="function">
    <text evidence="16">DNA-binding transcription factor that is essential for male fertility, spermatogenesis and meiotic prophase progression in spermatocytes under non-stress conditions. Positvely and negatively regulates gene expression to ensure progression of meiotic prophase beyond pachytene stage in spermatocytes. Plays a role in male germline meiotic sex chromosome remodeling and silencing through regulation of SMARCA4.</text>
</comment>
<dbReference type="InterPro" id="IPR036390">
    <property type="entry name" value="WH_DNA-bd_sf"/>
</dbReference>
<evidence type="ECO:0000313" key="23">
    <source>
        <dbReference type="RefSeq" id="XP_030648810.1"/>
    </source>
</evidence>
<dbReference type="InterPro" id="IPR036388">
    <property type="entry name" value="WH-like_DNA-bd_sf"/>
</dbReference>
<protein>
    <recommendedName>
        <fullName evidence="17">Heat shock factor protein 5</fullName>
    </recommendedName>
    <alternativeName>
        <fullName evidence="18">Heat shock transcription factor 5</fullName>
    </alternativeName>
</protein>
<evidence type="ECO:0000256" key="15">
    <source>
        <dbReference type="ARBA" id="ARBA00023254"/>
    </source>
</evidence>
<keyword evidence="22" id="KW-1185">Reference proteome</keyword>
<keyword evidence="10" id="KW-0805">Transcription regulation</keyword>
<dbReference type="SUPFAM" id="SSF46785">
    <property type="entry name" value="Winged helix' DNA-binding domain"/>
    <property type="match status" value="1"/>
</dbReference>
<dbReference type="GO" id="GO:0043565">
    <property type="term" value="F:sequence-specific DNA binding"/>
    <property type="evidence" value="ECO:0007669"/>
    <property type="project" value="InterPro"/>
</dbReference>
<keyword evidence="23" id="KW-0346">Stress response</keyword>
<feature type="region of interest" description="Disordered" evidence="20">
    <location>
        <begin position="422"/>
        <end position="470"/>
    </location>
</feature>
<dbReference type="Pfam" id="PF00447">
    <property type="entry name" value="HSF_DNA-bind"/>
    <property type="match status" value="1"/>
</dbReference>
<evidence type="ECO:0000256" key="16">
    <source>
        <dbReference type="ARBA" id="ARBA00054015"/>
    </source>
</evidence>
<evidence type="ECO:0000256" key="13">
    <source>
        <dbReference type="ARBA" id="ARBA00023163"/>
    </source>
</evidence>
<accession>A0A6J2WWX8</accession>
<evidence type="ECO:0000256" key="19">
    <source>
        <dbReference type="RuleBase" id="RU004020"/>
    </source>
</evidence>
<keyword evidence="8" id="KW-0221">Differentiation</keyword>
<evidence type="ECO:0000256" key="2">
    <source>
        <dbReference type="ARBA" id="ARBA00004286"/>
    </source>
</evidence>
<keyword evidence="11" id="KW-0238">DNA-binding</keyword>
<evidence type="ECO:0000256" key="8">
    <source>
        <dbReference type="ARBA" id="ARBA00022782"/>
    </source>
</evidence>
<dbReference type="FunCoup" id="A0A6J2WWX8">
    <property type="interactions" value="49"/>
</dbReference>
<evidence type="ECO:0000256" key="5">
    <source>
        <dbReference type="ARBA" id="ARBA00022454"/>
    </source>
</evidence>
<dbReference type="PANTHER" id="PTHR10015">
    <property type="entry name" value="HEAT SHOCK TRANSCRIPTION FACTOR"/>
    <property type="match status" value="1"/>
</dbReference>
<keyword evidence="12" id="KW-0010">Activator</keyword>
<evidence type="ECO:0000256" key="3">
    <source>
        <dbReference type="ARBA" id="ARBA00006403"/>
    </source>
</evidence>
<dbReference type="Gene3D" id="1.10.10.10">
    <property type="entry name" value="Winged helix-like DNA-binding domain superfamily/Winged helix DNA-binding domain"/>
    <property type="match status" value="1"/>
</dbReference>
<evidence type="ECO:0000256" key="18">
    <source>
        <dbReference type="ARBA" id="ARBA00079386"/>
    </source>
</evidence>
<evidence type="ECO:0000256" key="12">
    <source>
        <dbReference type="ARBA" id="ARBA00023159"/>
    </source>
</evidence>
<dbReference type="AlphaFoldDB" id="A0A6J2WWX8"/>
<evidence type="ECO:0000256" key="11">
    <source>
        <dbReference type="ARBA" id="ARBA00023125"/>
    </source>
</evidence>
<dbReference type="Proteomes" id="UP000504632">
    <property type="component" value="Chromosome 15"/>
</dbReference>
<dbReference type="GO" id="GO:0003700">
    <property type="term" value="F:DNA-binding transcription factor activity"/>
    <property type="evidence" value="ECO:0007669"/>
    <property type="project" value="InterPro"/>
</dbReference>
<evidence type="ECO:0000256" key="6">
    <source>
        <dbReference type="ARBA" id="ARBA00022491"/>
    </source>
</evidence>
<dbReference type="FunFam" id="1.10.10.10:FF:000531">
    <property type="entry name" value="Heat shock transcription factor 5"/>
    <property type="match status" value="1"/>
</dbReference>
<comment type="subunit">
    <text evidence="4">Homooligomer.</text>
</comment>
<dbReference type="GO" id="GO:0030154">
    <property type="term" value="P:cell differentiation"/>
    <property type="evidence" value="ECO:0007669"/>
    <property type="project" value="UniProtKB-KW"/>
</dbReference>
<name>A0A6J2WWX8_CHACN</name>
<dbReference type="GO" id="GO:0051321">
    <property type="term" value="P:meiotic cell cycle"/>
    <property type="evidence" value="ECO:0007669"/>
    <property type="project" value="UniProtKB-KW"/>
</dbReference>
<dbReference type="GO" id="GO:0005634">
    <property type="term" value="C:nucleus"/>
    <property type="evidence" value="ECO:0007669"/>
    <property type="project" value="UniProtKB-SubCell"/>
</dbReference>
<keyword evidence="14" id="KW-0539">Nucleus</keyword>
<proteinExistence type="inferred from homology"/>
<reference evidence="23" key="1">
    <citation type="submission" date="2025-08" db="UniProtKB">
        <authorList>
            <consortium name="RefSeq"/>
        </authorList>
    </citation>
    <scope>IDENTIFICATION</scope>
</reference>
<comment type="similarity">
    <text evidence="3 19">Belongs to the HSF family.</text>
</comment>
<evidence type="ECO:0000313" key="22">
    <source>
        <dbReference type="Proteomes" id="UP000504632"/>
    </source>
</evidence>
<dbReference type="CTD" id="124535"/>
<dbReference type="OrthoDB" id="6418155at2759"/>
<keyword evidence="15" id="KW-0469">Meiosis</keyword>
<dbReference type="RefSeq" id="XP_030648810.1">
    <property type="nucleotide sequence ID" value="XM_030792950.1"/>
</dbReference>